<dbReference type="AlphaFoldDB" id="A0A6A5JYS6"/>
<evidence type="ECO:0000313" key="2">
    <source>
        <dbReference type="Proteomes" id="UP000800040"/>
    </source>
</evidence>
<name>A0A6A5JYS6_9PLEO</name>
<protein>
    <submittedName>
        <fullName evidence="1">Uncharacterized protein</fullName>
    </submittedName>
</protein>
<organism evidence="1 2">
    <name type="scientific">Decorospora gaudefroyi</name>
    <dbReference type="NCBI Taxonomy" id="184978"/>
    <lineage>
        <taxon>Eukaryota</taxon>
        <taxon>Fungi</taxon>
        <taxon>Dikarya</taxon>
        <taxon>Ascomycota</taxon>
        <taxon>Pezizomycotina</taxon>
        <taxon>Dothideomycetes</taxon>
        <taxon>Pleosporomycetidae</taxon>
        <taxon>Pleosporales</taxon>
        <taxon>Pleosporineae</taxon>
        <taxon>Pleosporaceae</taxon>
        <taxon>Decorospora</taxon>
    </lineage>
</organism>
<evidence type="ECO:0000313" key="1">
    <source>
        <dbReference type="EMBL" id="KAF1829529.1"/>
    </source>
</evidence>
<gene>
    <name evidence="1" type="ORF">BDW02DRAFT_573877</name>
</gene>
<proteinExistence type="predicted"/>
<dbReference type="Proteomes" id="UP000800040">
    <property type="component" value="Unassembled WGS sequence"/>
</dbReference>
<keyword evidence="2" id="KW-1185">Reference proteome</keyword>
<sequence>MAKNDVVRNKLALWCTLSTRKYLLKKSTFREPVIWLLTGLYEFENASMSTLHSTVPSASLGLDAGITAALSGVPVGASFEIGNTTSAKRELQSEGTRVWAAQWQKLDAKYVKRRANAVATPVVQIQLSPDTSYSEGVLLGDHDDESDEEEAVEFVLGGPEELASMNSIEEDEKYEKALDTADAMISRGQR</sequence>
<dbReference type="EMBL" id="ML975438">
    <property type="protein sequence ID" value="KAF1829529.1"/>
    <property type="molecule type" value="Genomic_DNA"/>
</dbReference>
<accession>A0A6A5JYS6</accession>
<reference evidence="1" key="1">
    <citation type="submission" date="2020-01" db="EMBL/GenBank/DDBJ databases">
        <authorList>
            <consortium name="DOE Joint Genome Institute"/>
            <person name="Haridas S."/>
            <person name="Albert R."/>
            <person name="Binder M."/>
            <person name="Bloem J."/>
            <person name="Labutti K."/>
            <person name="Salamov A."/>
            <person name="Andreopoulos B."/>
            <person name="Baker S.E."/>
            <person name="Barry K."/>
            <person name="Bills G."/>
            <person name="Bluhm B.H."/>
            <person name="Cannon C."/>
            <person name="Castanera R."/>
            <person name="Culley D.E."/>
            <person name="Daum C."/>
            <person name="Ezra D."/>
            <person name="Gonzalez J.B."/>
            <person name="Henrissat B."/>
            <person name="Kuo A."/>
            <person name="Liang C."/>
            <person name="Lipzen A."/>
            <person name="Lutzoni F."/>
            <person name="Magnuson J."/>
            <person name="Mondo S."/>
            <person name="Nolan M."/>
            <person name="Ohm R."/>
            <person name="Pangilinan J."/>
            <person name="Park H.-J."/>
            <person name="Ramirez L."/>
            <person name="Alfaro M."/>
            <person name="Sun H."/>
            <person name="Tritt A."/>
            <person name="Yoshinaga Y."/>
            <person name="Zwiers L.-H."/>
            <person name="Turgeon B.G."/>
            <person name="Goodwin S.B."/>
            <person name="Spatafora J.W."/>
            <person name="Crous P.W."/>
            <person name="Grigoriev I.V."/>
        </authorList>
    </citation>
    <scope>NUCLEOTIDE SEQUENCE</scope>
    <source>
        <strain evidence="1">P77</strain>
    </source>
</reference>
<dbReference type="OrthoDB" id="3765049at2759"/>